<feature type="region of interest" description="Disordered" evidence="1">
    <location>
        <begin position="46"/>
        <end position="82"/>
    </location>
</feature>
<proteinExistence type="predicted"/>
<evidence type="ECO:0000313" key="2">
    <source>
        <dbReference type="EMBL" id="CAD9566598.1"/>
    </source>
</evidence>
<dbReference type="AlphaFoldDB" id="A0A7S2K692"/>
<feature type="compositionally biased region" description="Low complexity" evidence="1">
    <location>
        <begin position="46"/>
        <end position="60"/>
    </location>
</feature>
<feature type="region of interest" description="Disordered" evidence="1">
    <location>
        <begin position="252"/>
        <end position="273"/>
    </location>
</feature>
<feature type="compositionally biased region" description="Low complexity" evidence="1">
    <location>
        <begin position="326"/>
        <end position="337"/>
    </location>
</feature>
<feature type="compositionally biased region" description="Low complexity" evidence="1">
    <location>
        <begin position="361"/>
        <end position="371"/>
    </location>
</feature>
<evidence type="ECO:0000256" key="1">
    <source>
        <dbReference type="SAM" id="MobiDB-lite"/>
    </source>
</evidence>
<name>A0A7S2K692_9STRA</name>
<dbReference type="EMBL" id="HBGY01008772">
    <property type="protein sequence ID" value="CAD9566598.1"/>
    <property type="molecule type" value="Transcribed_RNA"/>
</dbReference>
<sequence>MPKTAQHNANKKAQQATNVLVTPPYVPRSIVAVTARSNKRNVAAVVSASSSRSDGSNPASTITLTTNRSSRRINSPNYDSDAAALMPPPNLVRMHCIDVDDDEQNVITLPELNEKMRLCNDDNDPNTLLVSGTANFIPFTSPPPRAHYHYKSKKKKKHSSAGGSSVARFQFGMFGISGLVPLPRSQVLSNKLASPAYASRSKYQNIIDAVSNCCSASSASVHDDDKNNTSFVSSPPPRSVVPAEDGAVAVLPSPDCRPAKKFKASSTSTTKSLSSSSQFRANICSPEYHAHATTSTAHAEAASLLMNMKGGCSSSSSERSPDRSRSLLLAPTSPSSSEEVYDSPSIHRSVNMNKDDNHHPGSNSSSKSAALSIGSLGLSSGSMSGMEDLEEIFLAPCNKSE</sequence>
<feature type="region of interest" description="Disordered" evidence="1">
    <location>
        <begin position="219"/>
        <end position="240"/>
    </location>
</feature>
<reference evidence="2" key="1">
    <citation type="submission" date="2021-01" db="EMBL/GenBank/DDBJ databases">
        <authorList>
            <person name="Corre E."/>
            <person name="Pelletier E."/>
            <person name="Niang G."/>
            <person name="Scheremetjew M."/>
            <person name="Finn R."/>
            <person name="Kale V."/>
            <person name="Holt S."/>
            <person name="Cochrane G."/>
            <person name="Meng A."/>
            <person name="Brown T."/>
            <person name="Cohen L."/>
        </authorList>
    </citation>
    <scope>NUCLEOTIDE SEQUENCE</scope>
    <source>
        <strain evidence="2">B650</strain>
    </source>
</reference>
<feature type="compositionally biased region" description="Polar residues" evidence="1">
    <location>
        <begin position="61"/>
        <end position="78"/>
    </location>
</feature>
<accession>A0A7S2K692</accession>
<feature type="region of interest" description="Disordered" evidence="1">
    <location>
        <begin position="310"/>
        <end position="371"/>
    </location>
</feature>
<organism evidence="2">
    <name type="scientific">Leptocylindrus danicus</name>
    <dbReference type="NCBI Taxonomy" id="163516"/>
    <lineage>
        <taxon>Eukaryota</taxon>
        <taxon>Sar</taxon>
        <taxon>Stramenopiles</taxon>
        <taxon>Ochrophyta</taxon>
        <taxon>Bacillariophyta</taxon>
        <taxon>Coscinodiscophyceae</taxon>
        <taxon>Chaetocerotophycidae</taxon>
        <taxon>Leptocylindrales</taxon>
        <taxon>Leptocylindraceae</taxon>
        <taxon>Leptocylindrus</taxon>
    </lineage>
</organism>
<gene>
    <name evidence="2" type="ORF">LDAN0321_LOCUS5537</name>
</gene>
<protein>
    <submittedName>
        <fullName evidence="2">Uncharacterized protein</fullName>
    </submittedName>
</protein>